<comment type="subcellular location">
    <subcellularLocation>
        <location evidence="1">Membrane</location>
    </subcellularLocation>
</comment>
<evidence type="ECO:0000256" key="5">
    <source>
        <dbReference type="ARBA" id="ARBA00023136"/>
    </source>
</evidence>
<keyword evidence="5 7" id="KW-0472">Membrane</keyword>
<evidence type="ECO:0000256" key="6">
    <source>
        <dbReference type="SAM" id="MobiDB-lite"/>
    </source>
</evidence>
<feature type="transmembrane region" description="Helical" evidence="7">
    <location>
        <begin position="248"/>
        <end position="268"/>
    </location>
</feature>
<feature type="transmembrane region" description="Helical" evidence="7">
    <location>
        <begin position="288"/>
        <end position="310"/>
    </location>
</feature>
<feature type="transmembrane region" description="Helical" evidence="7">
    <location>
        <begin position="219"/>
        <end position="236"/>
    </location>
</feature>
<keyword evidence="4 7" id="KW-1133">Transmembrane helix</keyword>
<evidence type="ECO:0000256" key="1">
    <source>
        <dbReference type="ARBA" id="ARBA00004370"/>
    </source>
</evidence>
<feature type="transmembrane region" description="Helical" evidence="7">
    <location>
        <begin position="181"/>
        <end position="199"/>
    </location>
</feature>
<evidence type="ECO:0000256" key="2">
    <source>
        <dbReference type="ARBA" id="ARBA00022448"/>
    </source>
</evidence>
<feature type="transmembrane region" description="Helical" evidence="7">
    <location>
        <begin position="30"/>
        <end position="49"/>
    </location>
</feature>
<name>A0A0L0FAL0_9EUKA</name>
<gene>
    <name evidence="9" type="ORF">SARC_13884</name>
</gene>
<feature type="domain" description="Amino acid transporter transmembrane" evidence="8">
    <location>
        <begin position="172"/>
        <end position="302"/>
    </location>
</feature>
<evidence type="ECO:0000256" key="4">
    <source>
        <dbReference type="ARBA" id="ARBA00022989"/>
    </source>
</evidence>
<feature type="transmembrane region" description="Helical" evidence="7">
    <location>
        <begin position="55"/>
        <end position="76"/>
    </location>
</feature>
<dbReference type="GO" id="GO:0016020">
    <property type="term" value="C:membrane"/>
    <property type="evidence" value="ECO:0007669"/>
    <property type="project" value="UniProtKB-SubCell"/>
</dbReference>
<dbReference type="PANTHER" id="PTHR48017">
    <property type="entry name" value="OS05G0424000 PROTEIN-RELATED"/>
    <property type="match status" value="1"/>
</dbReference>
<dbReference type="Proteomes" id="UP000054560">
    <property type="component" value="Unassembled WGS sequence"/>
</dbReference>
<evidence type="ECO:0000313" key="10">
    <source>
        <dbReference type="Proteomes" id="UP000054560"/>
    </source>
</evidence>
<keyword evidence="2" id="KW-0813">Transport</keyword>
<dbReference type="AlphaFoldDB" id="A0A0L0FAL0"/>
<evidence type="ECO:0000259" key="8">
    <source>
        <dbReference type="Pfam" id="PF01490"/>
    </source>
</evidence>
<dbReference type="InterPro" id="IPR013057">
    <property type="entry name" value="AA_transpt_TM"/>
</dbReference>
<keyword evidence="3 7" id="KW-0812">Transmembrane</keyword>
<accession>A0A0L0FAL0</accession>
<keyword evidence="10" id="KW-1185">Reference proteome</keyword>
<proteinExistence type="predicted"/>
<evidence type="ECO:0000256" key="3">
    <source>
        <dbReference type="ARBA" id="ARBA00022692"/>
    </source>
</evidence>
<evidence type="ECO:0000256" key="7">
    <source>
        <dbReference type="SAM" id="Phobius"/>
    </source>
</evidence>
<feature type="region of interest" description="Disordered" evidence="6">
    <location>
        <begin position="93"/>
        <end position="129"/>
    </location>
</feature>
<protein>
    <recommendedName>
        <fullName evidence="8">Amino acid transporter transmembrane domain-containing protein</fullName>
    </recommendedName>
</protein>
<dbReference type="EMBL" id="KQ245464">
    <property type="protein sequence ID" value="KNC73556.1"/>
    <property type="molecule type" value="Genomic_DNA"/>
</dbReference>
<dbReference type="GeneID" id="25914388"/>
<evidence type="ECO:0000313" key="9">
    <source>
        <dbReference type="EMBL" id="KNC73556.1"/>
    </source>
</evidence>
<sequence length="317" mass="34474">MNPPDVAMHNNESQARGPAVLKMKGQASTIGTFMNNVVFSSFWLSAPYAFAETGWVLGIIFLTVTLTTSWVTGLMYGRLVNDRYQELLDHRNRELESRPPGNNRGVAPKVKGSPKEMDPETTPNGAVNLCSSTEFSKAPEDGIGTMATRASEFSTGAAQSHEVDEEVTLSAMYADALGARVGPIIGDFICILNFVPASAGEMILCGQLLELLFPDVMEIGYWILIVGLYSFFAYMIPNLETLEKASWLFGIFLISSAVFMITGTVLSIKANDPVTSSEYGGQDALSIFNGLGVFAFIFGGMCLRCVWLCCNIQSYIV</sequence>
<dbReference type="Pfam" id="PF01490">
    <property type="entry name" value="Aa_trans"/>
    <property type="match status" value="1"/>
</dbReference>
<reference evidence="9 10" key="1">
    <citation type="submission" date="2011-02" db="EMBL/GenBank/DDBJ databases">
        <title>The Genome Sequence of Sphaeroforma arctica JP610.</title>
        <authorList>
            <consortium name="The Broad Institute Genome Sequencing Platform"/>
            <person name="Russ C."/>
            <person name="Cuomo C."/>
            <person name="Young S.K."/>
            <person name="Zeng Q."/>
            <person name="Gargeya S."/>
            <person name="Alvarado L."/>
            <person name="Berlin A."/>
            <person name="Chapman S.B."/>
            <person name="Chen Z."/>
            <person name="Freedman E."/>
            <person name="Gellesch M."/>
            <person name="Goldberg J."/>
            <person name="Griggs A."/>
            <person name="Gujja S."/>
            <person name="Heilman E."/>
            <person name="Heiman D."/>
            <person name="Howarth C."/>
            <person name="Mehta T."/>
            <person name="Neiman D."/>
            <person name="Pearson M."/>
            <person name="Roberts A."/>
            <person name="Saif S."/>
            <person name="Shea T."/>
            <person name="Shenoy N."/>
            <person name="Sisk P."/>
            <person name="Stolte C."/>
            <person name="Sykes S."/>
            <person name="White J."/>
            <person name="Yandava C."/>
            <person name="Burger G."/>
            <person name="Gray M.W."/>
            <person name="Holland P.W.H."/>
            <person name="King N."/>
            <person name="Lang F.B.F."/>
            <person name="Roger A.J."/>
            <person name="Ruiz-Trillo I."/>
            <person name="Haas B."/>
            <person name="Nusbaum C."/>
            <person name="Birren B."/>
        </authorList>
    </citation>
    <scope>NUCLEOTIDE SEQUENCE [LARGE SCALE GENOMIC DNA]</scope>
    <source>
        <strain evidence="9 10">JP610</strain>
    </source>
</reference>
<dbReference type="RefSeq" id="XP_014147458.1">
    <property type="nucleotide sequence ID" value="XM_014291983.1"/>
</dbReference>
<organism evidence="9 10">
    <name type="scientific">Sphaeroforma arctica JP610</name>
    <dbReference type="NCBI Taxonomy" id="667725"/>
    <lineage>
        <taxon>Eukaryota</taxon>
        <taxon>Ichthyosporea</taxon>
        <taxon>Ichthyophonida</taxon>
        <taxon>Sphaeroforma</taxon>
    </lineage>
</organism>